<proteinExistence type="predicted"/>
<name>A0A8S5MZU1_9CAUD</name>
<protein>
    <submittedName>
        <fullName evidence="1">Uncharacterized protein</fullName>
    </submittedName>
</protein>
<organism evidence="1">
    <name type="scientific">Siphoviridae sp. ctAUQ2</name>
    <dbReference type="NCBI Taxonomy" id="2826182"/>
    <lineage>
        <taxon>Viruses</taxon>
        <taxon>Duplodnaviria</taxon>
        <taxon>Heunggongvirae</taxon>
        <taxon>Uroviricota</taxon>
        <taxon>Caudoviricetes</taxon>
    </lineage>
</organism>
<dbReference type="EMBL" id="BK015022">
    <property type="protein sequence ID" value="DAD87538.1"/>
    <property type="molecule type" value="Genomic_DNA"/>
</dbReference>
<sequence length="30" mass="3702">MFYLNLPNKLLYFLRNSYIMANFAAKIYRI</sequence>
<accession>A0A8S5MZU1</accession>
<evidence type="ECO:0000313" key="1">
    <source>
        <dbReference type="EMBL" id="DAD87538.1"/>
    </source>
</evidence>
<reference evidence="1" key="1">
    <citation type="journal article" date="2021" name="Proc. Natl. Acad. Sci. U.S.A.">
        <title>A Catalog of Tens of Thousands of Viruses from Human Metagenomes Reveals Hidden Associations with Chronic Diseases.</title>
        <authorList>
            <person name="Tisza M.J."/>
            <person name="Buck C.B."/>
        </authorList>
    </citation>
    <scope>NUCLEOTIDE SEQUENCE</scope>
    <source>
        <strain evidence="1">CtAUQ2</strain>
    </source>
</reference>